<dbReference type="GO" id="GO:0043880">
    <property type="term" value="F:crotonyl-CoA reductase activity"/>
    <property type="evidence" value="ECO:0007669"/>
    <property type="project" value="InterPro"/>
</dbReference>
<dbReference type="SUPFAM" id="SSF50129">
    <property type="entry name" value="GroES-like"/>
    <property type="match status" value="1"/>
</dbReference>
<dbReference type="NCBIfam" id="TIGR01751">
    <property type="entry name" value="crot-CoA-red"/>
    <property type="match status" value="1"/>
</dbReference>
<gene>
    <name evidence="3" type="primary">ccrA</name>
    <name evidence="3" type="ORF">IPN02_09585</name>
</gene>
<dbReference type="InterPro" id="IPR011032">
    <property type="entry name" value="GroES-like_sf"/>
</dbReference>
<dbReference type="InterPro" id="IPR010085">
    <property type="entry name" value="Crot_CoA_red"/>
</dbReference>
<accession>A0A936NDK2</accession>
<organism evidence="3 4">
    <name type="scientific">Candidatus Neomicrothrix subdominans</name>
    <dbReference type="NCBI Taxonomy" id="2954438"/>
    <lineage>
        <taxon>Bacteria</taxon>
        <taxon>Bacillati</taxon>
        <taxon>Actinomycetota</taxon>
        <taxon>Acidimicrobiia</taxon>
        <taxon>Acidimicrobiales</taxon>
        <taxon>Microthrixaceae</taxon>
        <taxon>Candidatus Neomicrothrix</taxon>
    </lineage>
</organism>
<dbReference type="InterPro" id="IPR036291">
    <property type="entry name" value="NAD(P)-bd_dom_sf"/>
</dbReference>
<keyword evidence="1" id="KW-0521">NADP</keyword>
<dbReference type="SUPFAM" id="SSF51735">
    <property type="entry name" value="NAD(P)-binding Rossmann-fold domains"/>
    <property type="match status" value="1"/>
</dbReference>
<evidence type="ECO:0000313" key="4">
    <source>
        <dbReference type="Proteomes" id="UP000727993"/>
    </source>
</evidence>
<protein>
    <submittedName>
        <fullName evidence="3">Crotonyl-CoA carboxylase/reductase</fullName>
        <ecNumber evidence="3">1.3.1.85</ecNumber>
    </submittedName>
</protein>
<dbReference type="Gene3D" id="3.90.180.10">
    <property type="entry name" value="Medium-chain alcohol dehydrogenases, catalytic domain"/>
    <property type="match status" value="2"/>
</dbReference>
<dbReference type="InterPro" id="IPR013154">
    <property type="entry name" value="ADH-like_N"/>
</dbReference>
<dbReference type="InterPro" id="IPR013149">
    <property type="entry name" value="ADH-like_C"/>
</dbReference>
<sequence length="449" mass="49406">MQEILDAIQSDASPEDFANLAIPESYRAAHVLRSEQTMWDGYESADKDPHKSLHVDEVATPEIAPDEVYLAVMASSINFNTVWTSIFEPLPTFAFLDRLGKESVWGKRHALDYHVVGSDASGVIVKVGSAVRNWKPGDRVTVHCNYLDDQDPSAHNDSMLAANQRIWGFETNFGGLADLSVVKANQLMPKPAHLSWEEAAVNALCSSTSYRMLVGDNAANMKQGDNVFIWGATGGIGAYATQLVLNGGGTPVGVVSSPERAELLNAMGCEFVVDRKAEGYQFWSDENTQDESEWRRLGKQVRGMIGDDPDIVFEHPGRSTMGASVFITKRGGKIVTCAATSGYMIEYDNRHLWMKLKSIISSHFANYQEAWEMNRLIDQGAIVPVMSDVYDLTHVGDAALKVHRNEAEGKLGVLCLSPEEGMGITDQAKREVVGEDRINLFRRMAGTKA</sequence>
<evidence type="ECO:0000313" key="3">
    <source>
        <dbReference type="EMBL" id="MBK9297067.1"/>
    </source>
</evidence>
<dbReference type="InterPro" id="IPR020843">
    <property type="entry name" value="ER"/>
</dbReference>
<dbReference type="PANTHER" id="PTHR44154:SF1">
    <property type="entry name" value="QUINONE OXIDOREDUCTASE"/>
    <property type="match status" value="1"/>
</dbReference>
<proteinExistence type="predicted"/>
<dbReference type="PANTHER" id="PTHR44154">
    <property type="entry name" value="QUINONE OXIDOREDUCTASE"/>
    <property type="match status" value="1"/>
</dbReference>
<dbReference type="EMBL" id="JADJZA010000006">
    <property type="protein sequence ID" value="MBK9297067.1"/>
    <property type="molecule type" value="Genomic_DNA"/>
</dbReference>
<feature type="domain" description="Enoyl reductase (ER)" evidence="2">
    <location>
        <begin position="48"/>
        <end position="413"/>
    </location>
</feature>
<dbReference type="SMART" id="SM00829">
    <property type="entry name" value="PKS_ER"/>
    <property type="match status" value="1"/>
</dbReference>
<reference evidence="3 4" key="1">
    <citation type="submission" date="2020-10" db="EMBL/GenBank/DDBJ databases">
        <title>Connecting structure to function with the recovery of over 1000 high-quality activated sludge metagenome-assembled genomes encoding full-length rRNA genes using long-read sequencing.</title>
        <authorList>
            <person name="Singleton C.M."/>
            <person name="Petriglieri F."/>
            <person name="Kristensen J.M."/>
            <person name="Kirkegaard R.H."/>
            <person name="Michaelsen T.Y."/>
            <person name="Andersen M.H."/>
            <person name="Karst S.M."/>
            <person name="Dueholm M.S."/>
            <person name="Nielsen P.H."/>
            <person name="Albertsen M."/>
        </authorList>
    </citation>
    <scope>NUCLEOTIDE SEQUENCE [LARGE SCALE GENOMIC DNA]</scope>
    <source>
        <strain evidence="3">Lyne_18-Q3-R50-59_MAXAC.006</strain>
    </source>
</reference>
<dbReference type="Pfam" id="PF00107">
    <property type="entry name" value="ADH_zinc_N"/>
    <property type="match status" value="1"/>
</dbReference>
<evidence type="ECO:0000259" key="2">
    <source>
        <dbReference type="SMART" id="SM00829"/>
    </source>
</evidence>
<dbReference type="EC" id="1.3.1.85" evidence="3"/>
<evidence type="ECO:0000256" key="1">
    <source>
        <dbReference type="ARBA" id="ARBA00022857"/>
    </source>
</evidence>
<keyword evidence="3" id="KW-0560">Oxidoreductase</keyword>
<name>A0A936NDK2_9ACTN</name>
<dbReference type="InterPro" id="IPR051603">
    <property type="entry name" value="Zinc-ADH_QOR/CCCR"/>
</dbReference>
<comment type="caution">
    <text evidence="3">The sequence shown here is derived from an EMBL/GenBank/DDBJ whole genome shotgun (WGS) entry which is preliminary data.</text>
</comment>
<dbReference type="Pfam" id="PF08240">
    <property type="entry name" value="ADH_N"/>
    <property type="match status" value="1"/>
</dbReference>
<dbReference type="Proteomes" id="UP000727993">
    <property type="component" value="Unassembled WGS sequence"/>
</dbReference>
<dbReference type="AlphaFoldDB" id="A0A936NDK2"/>